<name>A0A914HI16_GLORO</name>
<dbReference type="Proteomes" id="UP000887572">
    <property type="component" value="Unplaced"/>
</dbReference>
<proteinExistence type="predicted"/>
<dbReference type="AlphaFoldDB" id="A0A914HI16"/>
<evidence type="ECO:0000313" key="1">
    <source>
        <dbReference type="Proteomes" id="UP000887572"/>
    </source>
</evidence>
<keyword evidence="1" id="KW-1185">Reference proteome</keyword>
<evidence type="ECO:0000313" key="2">
    <source>
        <dbReference type="WBParaSite" id="Gr19_v10_g17704.t1"/>
    </source>
</evidence>
<dbReference type="WBParaSite" id="Gr19_v10_g17704.t1">
    <property type="protein sequence ID" value="Gr19_v10_g17704.t1"/>
    <property type="gene ID" value="Gr19_v10_g17704"/>
</dbReference>
<sequence>MLQEAEFVGAFSLNKRSNGQGIKLKHQSEQITLLAKFKSRDEAGPTRRIAFIVAAMALKITLEGIANAVKKH</sequence>
<organism evidence="1 2">
    <name type="scientific">Globodera rostochiensis</name>
    <name type="common">Golden nematode worm</name>
    <name type="synonym">Heterodera rostochiensis</name>
    <dbReference type="NCBI Taxonomy" id="31243"/>
    <lineage>
        <taxon>Eukaryota</taxon>
        <taxon>Metazoa</taxon>
        <taxon>Ecdysozoa</taxon>
        <taxon>Nematoda</taxon>
        <taxon>Chromadorea</taxon>
        <taxon>Rhabditida</taxon>
        <taxon>Tylenchina</taxon>
        <taxon>Tylenchomorpha</taxon>
        <taxon>Tylenchoidea</taxon>
        <taxon>Heteroderidae</taxon>
        <taxon>Heteroderinae</taxon>
        <taxon>Globodera</taxon>
    </lineage>
</organism>
<accession>A0A914HI16</accession>
<reference evidence="2" key="1">
    <citation type="submission" date="2022-11" db="UniProtKB">
        <authorList>
            <consortium name="WormBaseParasite"/>
        </authorList>
    </citation>
    <scope>IDENTIFICATION</scope>
</reference>
<protein>
    <submittedName>
        <fullName evidence="2">Uncharacterized protein</fullName>
    </submittedName>
</protein>